<dbReference type="OrthoDB" id="9979163at2"/>
<dbReference type="RefSeq" id="WP_005267638.1">
    <property type="nucleotide sequence ID" value="NZ_ANPE02000074.1"/>
</dbReference>
<keyword evidence="2" id="KW-1185">Reference proteome</keyword>
<gene>
    <name evidence="1" type="ORF">D477_004501</name>
</gene>
<evidence type="ECO:0000313" key="2">
    <source>
        <dbReference type="Proteomes" id="UP000010729"/>
    </source>
</evidence>
<organism evidence="1 2">
    <name type="scientific">Arthrobacter crystallopoietes BAB-32</name>
    <dbReference type="NCBI Taxonomy" id="1246476"/>
    <lineage>
        <taxon>Bacteria</taxon>
        <taxon>Bacillati</taxon>
        <taxon>Actinomycetota</taxon>
        <taxon>Actinomycetes</taxon>
        <taxon>Micrococcales</taxon>
        <taxon>Micrococcaceae</taxon>
        <taxon>Crystallibacter</taxon>
    </lineage>
</organism>
<sequence>MAGHQPDVNNYAETRQRLDSALESIEHSAESLGPALDIALKVSQHYREIVAGYQDCLHKLLAANTSDPRVTGLIETGKAMLATAERNRDYWKTQLRREQGRQNKLNAVRNELVQARNRLDVAQKLMEGQAHLASLAALGEPLPTAQAREMPEFREALQLAREAEALAELKEWR</sequence>
<evidence type="ECO:0000313" key="1">
    <source>
        <dbReference type="EMBL" id="EMY35407.1"/>
    </source>
</evidence>
<accession>N1V5P1</accession>
<protein>
    <submittedName>
        <fullName evidence="1">Uncharacterized protein</fullName>
    </submittedName>
</protein>
<dbReference type="EMBL" id="ANPE02000074">
    <property type="protein sequence ID" value="EMY35407.1"/>
    <property type="molecule type" value="Genomic_DNA"/>
</dbReference>
<proteinExistence type="predicted"/>
<reference evidence="1 2" key="1">
    <citation type="journal article" date="2013" name="Genome Announc.">
        <title>Draft Genome Sequence of Arthrobacter crystallopoietes Strain BAB-32, Revealing Genes for Bioremediation.</title>
        <authorList>
            <person name="Joshi M.N."/>
            <person name="Pandit A.S."/>
            <person name="Sharma A."/>
            <person name="Pandya R.V."/>
            <person name="Desai S.M."/>
            <person name="Saxena A.K."/>
            <person name="Bagatharia S.B."/>
        </authorList>
    </citation>
    <scope>NUCLEOTIDE SEQUENCE [LARGE SCALE GENOMIC DNA]</scope>
    <source>
        <strain evidence="1 2">BAB-32</strain>
    </source>
</reference>
<dbReference type="Proteomes" id="UP000010729">
    <property type="component" value="Unassembled WGS sequence"/>
</dbReference>
<name>N1V5P1_9MICC</name>
<comment type="caution">
    <text evidence="1">The sequence shown here is derived from an EMBL/GenBank/DDBJ whole genome shotgun (WGS) entry which is preliminary data.</text>
</comment>
<dbReference type="AlphaFoldDB" id="N1V5P1"/>